<sequence>MNTPKSTHWSLDSKSGNDEVSGIFKSIVARVLAQGPKNTDDVLKIANDLGYQFTRADATVVRHLNNVR</sequence>
<evidence type="ECO:0000313" key="1">
    <source>
        <dbReference type="EMBL" id="EKE26010.1"/>
    </source>
</evidence>
<reference evidence="1" key="1">
    <citation type="journal article" date="2012" name="Science">
        <title>Fermentation, hydrogen, and sulfur metabolism in multiple uncultivated bacterial phyla.</title>
        <authorList>
            <person name="Wrighton K.C."/>
            <person name="Thomas B.C."/>
            <person name="Sharon I."/>
            <person name="Miller C.S."/>
            <person name="Castelle C.J."/>
            <person name="VerBerkmoes N.C."/>
            <person name="Wilkins M.J."/>
            <person name="Hettich R.L."/>
            <person name="Lipton M.S."/>
            <person name="Williams K.H."/>
            <person name="Long P.E."/>
            <person name="Banfield J.F."/>
        </authorList>
    </citation>
    <scope>NUCLEOTIDE SEQUENCE [LARGE SCALE GENOMIC DNA]</scope>
</reference>
<gene>
    <name evidence="1" type="ORF">ACD_4C00477G0003</name>
</gene>
<protein>
    <submittedName>
        <fullName evidence="1">Uncharacterized protein</fullName>
    </submittedName>
</protein>
<organism evidence="1">
    <name type="scientific">uncultured bacterium</name>
    <name type="common">gcode 4</name>
    <dbReference type="NCBI Taxonomy" id="1234023"/>
    <lineage>
        <taxon>Bacteria</taxon>
        <taxon>environmental samples</taxon>
    </lineage>
</organism>
<proteinExistence type="predicted"/>
<name>K2GRS4_9BACT</name>
<dbReference type="AlphaFoldDB" id="K2GRS4"/>
<accession>K2GRS4</accession>
<comment type="caution">
    <text evidence="1">The sequence shown here is derived from an EMBL/GenBank/DDBJ whole genome shotgun (WGS) entry which is preliminary data.</text>
</comment>
<dbReference type="EMBL" id="AMFJ01000993">
    <property type="protein sequence ID" value="EKE26010.1"/>
    <property type="molecule type" value="Genomic_DNA"/>
</dbReference>